<name>A0A0G4KKP4_VERLO</name>
<evidence type="ECO:0000259" key="1">
    <source>
        <dbReference type="Pfam" id="PF03171"/>
    </source>
</evidence>
<feature type="non-terminal residue" evidence="2">
    <location>
        <position position="1"/>
    </location>
</feature>
<proteinExistence type="predicted"/>
<reference evidence="3" key="1">
    <citation type="submission" date="2015-05" db="EMBL/GenBank/DDBJ databases">
        <authorList>
            <person name="Fogelqvist Johan"/>
        </authorList>
    </citation>
    <scope>NUCLEOTIDE SEQUENCE [LARGE SCALE GENOMIC DNA]</scope>
</reference>
<evidence type="ECO:0000313" key="2">
    <source>
        <dbReference type="EMBL" id="CRK08232.1"/>
    </source>
</evidence>
<dbReference type="InterPro" id="IPR027443">
    <property type="entry name" value="IPNS-like_sf"/>
</dbReference>
<accession>A0A0G4KKP4</accession>
<dbReference type="SUPFAM" id="SSF51197">
    <property type="entry name" value="Clavaminate synthase-like"/>
    <property type="match status" value="1"/>
</dbReference>
<sequence>TSLIAEAIQLPADAFNKYFDAHQQHKLKVVKYPDLQELGLGDAQGQGVGPHKDSMLTSYLLQASAHRGLQVQNVRGEWIDCPPID</sequence>
<dbReference type="Pfam" id="PF03171">
    <property type="entry name" value="2OG-FeII_Oxy"/>
    <property type="match status" value="1"/>
</dbReference>
<evidence type="ECO:0000313" key="3">
    <source>
        <dbReference type="Proteomes" id="UP000045706"/>
    </source>
</evidence>
<dbReference type="Gene3D" id="2.60.120.330">
    <property type="entry name" value="B-lactam Antibiotic, Isopenicillin N Synthase, Chain"/>
    <property type="match status" value="1"/>
</dbReference>
<dbReference type="InterPro" id="IPR044861">
    <property type="entry name" value="IPNS-like_FE2OG_OXY"/>
</dbReference>
<dbReference type="EMBL" id="CVQI01001264">
    <property type="protein sequence ID" value="CRK08232.1"/>
    <property type="molecule type" value="Genomic_DNA"/>
</dbReference>
<gene>
    <name evidence="2" type="ORF">BN1723_020938</name>
</gene>
<dbReference type="AlphaFoldDB" id="A0A0G4KKP4"/>
<feature type="non-terminal residue" evidence="2">
    <location>
        <position position="85"/>
    </location>
</feature>
<organism evidence="2 3">
    <name type="scientific">Verticillium longisporum</name>
    <name type="common">Verticillium dahliae var. longisporum</name>
    <dbReference type="NCBI Taxonomy" id="100787"/>
    <lineage>
        <taxon>Eukaryota</taxon>
        <taxon>Fungi</taxon>
        <taxon>Dikarya</taxon>
        <taxon>Ascomycota</taxon>
        <taxon>Pezizomycotina</taxon>
        <taxon>Sordariomycetes</taxon>
        <taxon>Hypocreomycetidae</taxon>
        <taxon>Glomerellales</taxon>
        <taxon>Plectosphaerellaceae</taxon>
        <taxon>Verticillium</taxon>
    </lineage>
</organism>
<feature type="domain" description="Isopenicillin N synthase-like Fe(2+) 2OG dioxygenase" evidence="1">
    <location>
        <begin position="18"/>
        <end position="84"/>
    </location>
</feature>
<protein>
    <recommendedName>
        <fullName evidence="1">Isopenicillin N synthase-like Fe(2+) 2OG dioxygenase domain-containing protein</fullName>
    </recommendedName>
</protein>
<dbReference type="Proteomes" id="UP000045706">
    <property type="component" value="Unassembled WGS sequence"/>
</dbReference>